<organism evidence="4 5">
    <name type="scientific">Vibrio pectenicida</name>
    <dbReference type="NCBI Taxonomy" id="62763"/>
    <lineage>
        <taxon>Bacteria</taxon>
        <taxon>Pseudomonadati</taxon>
        <taxon>Pseudomonadota</taxon>
        <taxon>Gammaproteobacteria</taxon>
        <taxon>Vibrionales</taxon>
        <taxon>Vibrionaceae</taxon>
        <taxon>Vibrio</taxon>
    </lineage>
</organism>
<name>A0A427U4B9_9VIBR</name>
<dbReference type="AlphaFoldDB" id="A0A427U4B9"/>
<dbReference type="Gene3D" id="3.40.190.10">
    <property type="entry name" value="Periplasmic binding protein-like II"/>
    <property type="match status" value="2"/>
</dbReference>
<reference evidence="4 5" key="1">
    <citation type="submission" date="2018-12" db="EMBL/GenBank/DDBJ databases">
        <title>Genomic taxonomy of the Vibrionaceae family.</title>
        <authorList>
            <person name="Gomez-Gil B."/>
            <person name="Enciso-Ibarra K."/>
        </authorList>
    </citation>
    <scope>NUCLEOTIDE SEQUENCE [LARGE SCALE GENOMIC DNA]</scope>
    <source>
        <strain evidence="4 5">CAIM 594</strain>
    </source>
</reference>
<comment type="caution">
    <text evidence="4">The sequence shown here is derived from an EMBL/GenBank/DDBJ whole genome shotgun (WGS) entry which is preliminary data.</text>
</comment>
<gene>
    <name evidence="4" type="ORF">EJA03_08490</name>
</gene>
<dbReference type="InterPro" id="IPR001638">
    <property type="entry name" value="Solute-binding_3/MltF_N"/>
</dbReference>
<dbReference type="PANTHER" id="PTHR35936:SF25">
    <property type="entry name" value="ABC TRANSPORTER SUBSTRATE-BINDING PROTEIN"/>
    <property type="match status" value="1"/>
</dbReference>
<dbReference type="SUPFAM" id="SSF53850">
    <property type="entry name" value="Periplasmic binding protein-like II"/>
    <property type="match status" value="1"/>
</dbReference>
<protein>
    <submittedName>
        <fullName evidence="4">ABC transporter substrate-binding protein</fullName>
    </submittedName>
</protein>
<feature type="domain" description="Solute-binding protein family 3/N-terminal" evidence="3">
    <location>
        <begin position="36"/>
        <end position="271"/>
    </location>
</feature>
<evidence type="ECO:0000313" key="4">
    <source>
        <dbReference type="EMBL" id="RSD31521.1"/>
    </source>
</evidence>
<dbReference type="EMBL" id="RSFA01000029">
    <property type="protein sequence ID" value="RSD31521.1"/>
    <property type="molecule type" value="Genomic_DNA"/>
</dbReference>
<evidence type="ECO:0000313" key="5">
    <source>
        <dbReference type="Proteomes" id="UP000269041"/>
    </source>
</evidence>
<comment type="similarity">
    <text evidence="1">Belongs to the bacterial solute-binding protein 3 family.</text>
</comment>
<dbReference type="Pfam" id="PF00497">
    <property type="entry name" value="SBP_bac_3"/>
    <property type="match status" value="1"/>
</dbReference>
<keyword evidence="2" id="KW-0732">Signal</keyword>
<dbReference type="PANTHER" id="PTHR35936">
    <property type="entry name" value="MEMBRANE-BOUND LYTIC MUREIN TRANSGLYCOSYLASE F"/>
    <property type="match status" value="1"/>
</dbReference>
<evidence type="ECO:0000256" key="1">
    <source>
        <dbReference type="ARBA" id="ARBA00010333"/>
    </source>
</evidence>
<evidence type="ECO:0000259" key="3">
    <source>
        <dbReference type="Pfam" id="PF00497"/>
    </source>
</evidence>
<keyword evidence="5" id="KW-1185">Reference proteome</keyword>
<accession>A0A427U4B9</accession>
<sequence length="274" mass="31150">MRSTLKGSALLKWTIILLIASWRVFAFEPPVKVLVYGDDAYPPYSYVENGISKGIYSDILRRVFKDMPGYQIKIVPIPWKRGLKMLKSGRGFALFPPYYYADKRFYISPYSTPILNEEVVVFCNNASVKDRPLSKWPADYLGLTIGVNEAFSLGGNEFWNAVKAGKITVSEAKGSRPSLIKLYENKIDCYMNDRLSILWEIRRMTTDGLLPIDWKLTLGAVVSAEQGYLGFTTIQPDKYPFKDDFVTTFNSVLTKLKETGELDGIIKAYLEQDL</sequence>
<proteinExistence type="inferred from homology"/>
<dbReference type="Proteomes" id="UP000269041">
    <property type="component" value="Unassembled WGS sequence"/>
</dbReference>
<dbReference type="OrthoDB" id="7340028at2"/>
<evidence type="ECO:0000256" key="2">
    <source>
        <dbReference type="ARBA" id="ARBA00022729"/>
    </source>
</evidence>